<dbReference type="GO" id="GO:0003723">
    <property type="term" value="F:RNA binding"/>
    <property type="evidence" value="ECO:0007669"/>
    <property type="project" value="UniProtKB-UniRule"/>
</dbReference>
<keyword evidence="7" id="KW-0175">Coiled coil</keyword>
<comment type="caution">
    <text evidence="10">The sequence shown here is derived from an EMBL/GenBank/DDBJ whole genome shotgun (WGS) entry which is preliminary data.</text>
</comment>
<dbReference type="PROSITE" id="PS50102">
    <property type="entry name" value="RRM"/>
    <property type="match status" value="1"/>
</dbReference>
<feature type="region of interest" description="Disordered" evidence="8">
    <location>
        <begin position="1834"/>
        <end position="1868"/>
    </location>
</feature>
<keyword evidence="3" id="KW-0560">Oxidoreductase</keyword>
<sequence length="1975" mass="214713">MGLFKKAGTVVAVLVAVQAVLIGLLKTPHAGLKSVQLYLISVIDSGLDLLVEPASKNLLWATSFEGGFLPVPDTLAPQPLDVIQGALPEDLQGAWLRVGPQVQFWPPTKRTHVFDGDGAVASIRVAGGKASYSFALLETPRYLWEKAYGGEFFPRIGEWSGYPGLVKLLGIGPIKRDLIDLPKAAGGQANTAVGFSTEGKLWAHHEACMPFRFRVQEDGAVESIGFDDLKGSMEGISTSAHPKHDHRTGETFFHGRVMMKSFYMGRIKDGILQEQVELPVGDGFHHDMFITRDYVVIVDGAMRFMPKNVVKKKPLWVMDTNRTLRFGVFPRKAGALSADNFVWIDAGVTAEIVHTMFGYNEGSKIFLYSPASYYLSGAVSETLGDMGDNQMHRFMIDFDAGTVVVDLLDETGTEFARVRDDRHGQHVRYGYSAVQQGSGFNFTGILKWDMQEKRQVGRIDYPPGMVGGEPVFAPREGREDVDGDDGYMVVLLWSYKLLRSTFAVYDAKTFSQIPVVEMAIPIRAPLGFHALWLGEADFQKQSMLPIFNAAEWQLGMVVAKDGTVRLLQNLVQRGPWLLRNKTERRGKPERPPPHRISASMMWRPTATVAVGFCAASVCFGTLARADQANVSAGGVSALQAAGCCRFARAFQQVDWRQPETQRLFIAEAVAAERHFFAAPDVSFDAVTGMTYDGHGIDPQTGELKATGPHPGGVFTFSASSKEGIHLSLLALALQRSDSEIQPLIYTLNEALDVLEKKVSSLEAFDASHPGFGGFLPWFCSRGATNTTPGAAYSCRGLDQEAGPIVPTSGWVSEVPGLDNGQMAWATYAVARVLADRAALATGGDAVRIRNLADRWEQRLARMRSSAVPLFYAGQGRVRAVTVVQNMSQDAAGTPENAATGLAAPSYLDDAYEGELMVLFIDLLADWSGYAEDGIHERPLMWKRKQPNVVARNYTTRDGSTLTVQEGYWFSSHEQWKLMVLPYLDIPLVKQVFTNGEHVRLNDAIDHSVPGIFASSLAPPNVECGTFGGYCNAVGVQEVASQVVRWDQSISPYGAYPSILIDPAAGLAWYNIMLSLPHMQTQTGSLESSDIAGTSVAPVLTWDTKATTVLAMLGGTGPLIGSLLKREDGQLLHRFQKVVGEMYAVAFEGKEAHGFGASAELPMPPSTLLPPHSHHPTSDFPSCGCDSTAASAYVLEAVAAASAALPHPHRVFVSGLEKTHVQRYDGGIVEEDNLGYFFHDRGCHVDDVRLMVDPSTSRCRGFGFVDLVDEESFQTALGLAVVQDPPGICLDAHSGGFLKIEAAKPADGSTQDRQLQLSRARDETEGLERALRLREARVRELKRELRCSRERQSLMEVKHAVEQSLASERARQKEIRKTEETLMYIEEKLTSALKGEQDRTRALEAIAHTVHDEQTRQPASESHGEEGQEVRTRFGSADADDAAGSESVFEEGLFVPLGSPELRVKNTFFEYCLPKLSAEPLVRTKTAPSAVMRTAPGGAADESPDAEAPVAAPPSKGGSSPSRAPPLLSLQPAPSPPAPWALKRDTSNILRSILEDKMEAEATNLVRSQSLRPQPSATVGQSVDGAAGVRGRSASNAKRPSSTCEKADAAAKELAEGAASHRVVAGTRLRAAHEGVADASDEKRVDSWADASDETEPSSAGPWSSASLGRQTVRLRNLPPLQEDSLKAQLLEELARLWRVTLGLPPPNLDAVIIVAREDEPVLGRTSRAAGKAGASASRDKKGSGVSFEATVTFASPEDASWLVDIRQPANWSSVETLSLRGRVIQAEWPPESPPVDWRRLCYKADTDASSQLSYETAGTKRSFSNLVDHRRVSVDVPARDPNIPAGARDSNSAGRQASAGDSRDNPAQNRTVMLVGISPSLPLHTVRSEVPALLRKLWQRDGYRFDPESRLHRGLEGGLVVRGSRKAGDENDGSCVLRFRSYADAKWLAEQAKGLSIEGRPLRAMWARPRPGGGN</sequence>
<dbReference type="GO" id="GO:0010436">
    <property type="term" value="F:carotenoid dioxygenase activity"/>
    <property type="evidence" value="ECO:0007669"/>
    <property type="project" value="TreeGrafter"/>
</dbReference>
<name>A0A813LWT1_POLGL</name>
<feature type="region of interest" description="Disordered" evidence="8">
    <location>
        <begin position="1411"/>
        <end position="1442"/>
    </location>
</feature>
<feature type="region of interest" description="Disordered" evidence="8">
    <location>
        <begin position="1565"/>
        <end position="1602"/>
    </location>
</feature>
<gene>
    <name evidence="10" type="ORF">PGLA2088_LOCUS49950</name>
</gene>
<feature type="coiled-coil region" evidence="7">
    <location>
        <begin position="1323"/>
        <end position="1350"/>
    </location>
</feature>
<comment type="cofactor">
    <cofactor evidence="5">
        <name>Fe(2+)</name>
        <dbReference type="ChEBI" id="CHEBI:29033"/>
    </cofactor>
    <text evidence="5">Binds 1 Fe(2+) ion per subunit.</text>
</comment>
<feature type="domain" description="RRM" evidence="9">
    <location>
        <begin position="1208"/>
        <end position="1304"/>
    </location>
</feature>
<dbReference type="GO" id="GO:0009570">
    <property type="term" value="C:chloroplast stroma"/>
    <property type="evidence" value="ECO:0007669"/>
    <property type="project" value="TreeGrafter"/>
</dbReference>
<comment type="similarity">
    <text evidence="1">Belongs to the carotenoid oxygenase family.</text>
</comment>
<evidence type="ECO:0000256" key="1">
    <source>
        <dbReference type="ARBA" id="ARBA00006787"/>
    </source>
</evidence>
<evidence type="ECO:0000256" key="7">
    <source>
        <dbReference type="SAM" id="Coils"/>
    </source>
</evidence>
<dbReference type="GO" id="GO:0016121">
    <property type="term" value="P:carotene catabolic process"/>
    <property type="evidence" value="ECO:0007669"/>
    <property type="project" value="TreeGrafter"/>
</dbReference>
<dbReference type="PANTHER" id="PTHR10543">
    <property type="entry name" value="BETA-CAROTENE DIOXYGENASE"/>
    <property type="match status" value="1"/>
</dbReference>
<feature type="region of interest" description="Disordered" evidence="8">
    <location>
        <begin position="1631"/>
        <end position="1665"/>
    </location>
</feature>
<proteinExistence type="inferred from homology"/>
<feature type="compositionally biased region" description="Polar residues" evidence="8">
    <location>
        <begin position="1656"/>
        <end position="1665"/>
    </location>
</feature>
<organism evidence="10 11">
    <name type="scientific">Polarella glacialis</name>
    <name type="common">Dinoflagellate</name>
    <dbReference type="NCBI Taxonomy" id="89957"/>
    <lineage>
        <taxon>Eukaryota</taxon>
        <taxon>Sar</taxon>
        <taxon>Alveolata</taxon>
        <taxon>Dinophyceae</taxon>
        <taxon>Suessiales</taxon>
        <taxon>Suessiaceae</taxon>
        <taxon>Polarella</taxon>
    </lineage>
</organism>
<evidence type="ECO:0000256" key="2">
    <source>
        <dbReference type="ARBA" id="ARBA00022723"/>
    </source>
</evidence>
<feature type="compositionally biased region" description="Polar residues" evidence="8">
    <location>
        <begin position="1565"/>
        <end position="1580"/>
    </location>
</feature>
<evidence type="ECO:0000256" key="3">
    <source>
        <dbReference type="ARBA" id="ARBA00023002"/>
    </source>
</evidence>
<evidence type="ECO:0000259" key="9">
    <source>
        <dbReference type="PROSITE" id="PS50102"/>
    </source>
</evidence>
<evidence type="ECO:0000313" key="11">
    <source>
        <dbReference type="Proteomes" id="UP000626109"/>
    </source>
</evidence>
<feature type="binding site" evidence="5">
    <location>
        <position position="241"/>
    </location>
    <ligand>
        <name>Fe cation</name>
        <dbReference type="ChEBI" id="CHEBI:24875"/>
        <note>catalytic</note>
    </ligand>
</feature>
<evidence type="ECO:0000256" key="8">
    <source>
        <dbReference type="SAM" id="MobiDB-lite"/>
    </source>
</evidence>
<feature type="binding site" evidence="5">
    <location>
        <position position="354"/>
    </location>
    <ligand>
        <name>Fe cation</name>
        <dbReference type="ChEBI" id="CHEBI:24875"/>
        <note>catalytic</note>
    </ligand>
</feature>
<dbReference type="InterPro" id="IPR012677">
    <property type="entry name" value="Nucleotide-bd_a/b_plait_sf"/>
</dbReference>
<feature type="compositionally biased region" description="Polar residues" evidence="8">
    <location>
        <begin position="1592"/>
        <end position="1602"/>
    </location>
</feature>
<feature type="compositionally biased region" description="Basic and acidic residues" evidence="8">
    <location>
        <begin position="1421"/>
        <end position="1431"/>
    </location>
</feature>
<dbReference type="InterPro" id="IPR000504">
    <property type="entry name" value="RRM_dom"/>
</dbReference>
<evidence type="ECO:0000313" key="10">
    <source>
        <dbReference type="EMBL" id="CAE8740253.1"/>
    </source>
</evidence>
<dbReference type="InterPro" id="IPR004294">
    <property type="entry name" value="Carotenoid_Oase"/>
</dbReference>
<reference evidence="10" key="1">
    <citation type="submission" date="2021-02" db="EMBL/GenBank/DDBJ databases">
        <authorList>
            <person name="Dougan E. K."/>
            <person name="Rhodes N."/>
            <person name="Thang M."/>
            <person name="Chan C."/>
        </authorList>
    </citation>
    <scope>NUCLEOTIDE SEQUENCE</scope>
</reference>
<feature type="compositionally biased region" description="Basic and acidic residues" evidence="8">
    <location>
        <begin position="1631"/>
        <end position="1646"/>
    </location>
</feature>
<dbReference type="Proteomes" id="UP000626109">
    <property type="component" value="Unassembled WGS sequence"/>
</dbReference>
<keyword evidence="6" id="KW-0694">RNA-binding</keyword>
<evidence type="ECO:0000256" key="6">
    <source>
        <dbReference type="PROSITE-ProRule" id="PRU00176"/>
    </source>
</evidence>
<dbReference type="InterPro" id="IPR058773">
    <property type="entry name" value="SGL_GH162"/>
</dbReference>
<feature type="binding site" evidence="5">
    <location>
        <position position="286"/>
    </location>
    <ligand>
        <name>Fe cation</name>
        <dbReference type="ChEBI" id="CHEBI:24875"/>
        <note>catalytic</note>
    </ligand>
</feature>
<accession>A0A813LWT1</accession>
<feature type="region of interest" description="Disordered" evidence="8">
    <location>
        <begin position="1492"/>
        <end position="1543"/>
    </location>
</feature>
<evidence type="ECO:0000256" key="5">
    <source>
        <dbReference type="PIRSR" id="PIRSR604294-1"/>
    </source>
</evidence>
<feature type="binding site" evidence="5">
    <location>
        <position position="529"/>
    </location>
    <ligand>
        <name>Fe cation</name>
        <dbReference type="ChEBI" id="CHEBI:24875"/>
        <note>catalytic</note>
    </ligand>
</feature>
<feature type="compositionally biased region" description="Low complexity" evidence="8">
    <location>
        <begin position="1507"/>
        <end position="1531"/>
    </location>
</feature>
<evidence type="ECO:0000256" key="4">
    <source>
        <dbReference type="ARBA" id="ARBA00023004"/>
    </source>
</evidence>
<dbReference type="Pfam" id="PF26157">
    <property type="entry name" value="SGL_GH162"/>
    <property type="match status" value="1"/>
</dbReference>
<protein>
    <recommendedName>
        <fullName evidence="9">RRM domain-containing protein</fullName>
    </recommendedName>
</protein>
<dbReference type="GO" id="GO:0046872">
    <property type="term" value="F:metal ion binding"/>
    <property type="evidence" value="ECO:0007669"/>
    <property type="project" value="UniProtKB-KW"/>
</dbReference>
<dbReference type="Gene3D" id="3.30.70.330">
    <property type="match status" value="1"/>
</dbReference>
<dbReference type="PANTHER" id="PTHR10543:SF89">
    <property type="entry name" value="CAROTENOID 9,10(9',10')-CLEAVAGE DIOXYGENASE 1"/>
    <property type="match status" value="1"/>
</dbReference>
<dbReference type="Pfam" id="PF03055">
    <property type="entry name" value="RPE65"/>
    <property type="match status" value="1"/>
</dbReference>
<keyword evidence="4 5" id="KW-0408">Iron</keyword>
<keyword evidence="2 5" id="KW-0479">Metal-binding</keyword>
<dbReference type="EMBL" id="CAJNNW010037241">
    <property type="protein sequence ID" value="CAE8740253.1"/>
    <property type="molecule type" value="Genomic_DNA"/>
</dbReference>
<dbReference type="SUPFAM" id="SSF54928">
    <property type="entry name" value="RNA-binding domain, RBD"/>
    <property type="match status" value="1"/>
</dbReference>
<dbReference type="InterPro" id="IPR035979">
    <property type="entry name" value="RBD_domain_sf"/>
</dbReference>